<comment type="caution">
    <text evidence="1">The sequence shown here is derived from an EMBL/GenBank/DDBJ whole genome shotgun (WGS) entry which is preliminary data.</text>
</comment>
<protein>
    <submittedName>
        <fullName evidence="1">Uncharacterized protein</fullName>
    </submittedName>
</protein>
<dbReference type="AlphaFoldDB" id="A0A562QX57"/>
<accession>A0A562QX57</accession>
<dbReference type="Proteomes" id="UP000316291">
    <property type="component" value="Unassembled WGS sequence"/>
</dbReference>
<evidence type="ECO:0000313" key="1">
    <source>
        <dbReference type="EMBL" id="TWI61411.1"/>
    </source>
</evidence>
<reference evidence="1 2" key="1">
    <citation type="journal article" date="2015" name="Stand. Genomic Sci.">
        <title>Genomic Encyclopedia of Bacterial and Archaeal Type Strains, Phase III: the genomes of soil and plant-associated and newly described type strains.</title>
        <authorList>
            <person name="Whitman W.B."/>
            <person name="Woyke T."/>
            <person name="Klenk H.P."/>
            <person name="Zhou Y."/>
            <person name="Lilburn T.G."/>
            <person name="Beck B.J."/>
            <person name="De Vos P."/>
            <person name="Vandamme P."/>
            <person name="Eisen J.A."/>
            <person name="Garrity G."/>
            <person name="Hugenholtz P."/>
            <person name="Kyrpides N.C."/>
        </authorList>
    </citation>
    <scope>NUCLEOTIDE SEQUENCE [LARGE SCALE GENOMIC DNA]</scope>
    <source>
        <strain evidence="1 2">CGMCC 1.10948</strain>
    </source>
</reference>
<dbReference type="GeneID" id="46496113"/>
<name>A0A562QX57_9BRAD</name>
<proteinExistence type="predicted"/>
<organism evidence="1 2">
    <name type="scientific">Bradyrhizobium huanghuaihaiense</name>
    <dbReference type="NCBI Taxonomy" id="990078"/>
    <lineage>
        <taxon>Bacteria</taxon>
        <taxon>Pseudomonadati</taxon>
        <taxon>Pseudomonadota</taxon>
        <taxon>Alphaproteobacteria</taxon>
        <taxon>Hyphomicrobiales</taxon>
        <taxon>Nitrobacteraceae</taxon>
        <taxon>Bradyrhizobium</taxon>
    </lineage>
</organism>
<dbReference type="EMBL" id="VLLA01000025">
    <property type="protein sequence ID" value="TWI61411.1"/>
    <property type="molecule type" value="Genomic_DNA"/>
</dbReference>
<evidence type="ECO:0000313" key="2">
    <source>
        <dbReference type="Proteomes" id="UP000316291"/>
    </source>
</evidence>
<sequence length="62" mass="6760">MQTNALRALCYLDHVSRIAICEGLTVIELYAGGIDAILFVGGVRLPRSKGQMWGFEMCGNAE</sequence>
<dbReference type="RefSeq" id="WP_028170338.1">
    <property type="nucleotide sequence ID" value="NZ_VLLA01000025.1"/>
</dbReference>
<keyword evidence="2" id="KW-1185">Reference proteome</keyword>
<gene>
    <name evidence="1" type="ORF">IQ16_07100</name>
</gene>